<gene>
    <name evidence="2" type="ORF">BJ508DRAFT_377938</name>
</gene>
<dbReference type="AlphaFoldDB" id="A0A3N4HYQ7"/>
<keyword evidence="1" id="KW-0472">Membrane</keyword>
<feature type="transmembrane region" description="Helical" evidence="1">
    <location>
        <begin position="15"/>
        <end position="40"/>
    </location>
</feature>
<sequence length="149" mass="17088">MGLWMFALDKVPGRYSLFIFLLAFIITISVTALLDYTVVVSRTPRLDHSKHCLFPTCKFSYPIPSNFIDKHCLRFIRGGEFRHIPQVDFIVSKVPADKLVDYLMAINPGFDCSRMKAGYICLEAEFEYENCLTAGRFISSESQTEQKVE</sequence>
<dbReference type="EMBL" id="ML119704">
    <property type="protein sequence ID" value="RPA78993.1"/>
    <property type="molecule type" value="Genomic_DNA"/>
</dbReference>
<name>A0A3N4HYQ7_ASCIM</name>
<keyword evidence="1" id="KW-0812">Transmembrane</keyword>
<reference evidence="2 3" key="1">
    <citation type="journal article" date="2018" name="Nat. Ecol. Evol.">
        <title>Pezizomycetes genomes reveal the molecular basis of ectomycorrhizal truffle lifestyle.</title>
        <authorList>
            <person name="Murat C."/>
            <person name="Payen T."/>
            <person name="Noel B."/>
            <person name="Kuo A."/>
            <person name="Morin E."/>
            <person name="Chen J."/>
            <person name="Kohler A."/>
            <person name="Krizsan K."/>
            <person name="Balestrini R."/>
            <person name="Da Silva C."/>
            <person name="Montanini B."/>
            <person name="Hainaut M."/>
            <person name="Levati E."/>
            <person name="Barry K.W."/>
            <person name="Belfiori B."/>
            <person name="Cichocki N."/>
            <person name="Clum A."/>
            <person name="Dockter R.B."/>
            <person name="Fauchery L."/>
            <person name="Guy J."/>
            <person name="Iotti M."/>
            <person name="Le Tacon F."/>
            <person name="Lindquist E.A."/>
            <person name="Lipzen A."/>
            <person name="Malagnac F."/>
            <person name="Mello A."/>
            <person name="Molinier V."/>
            <person name="Miyauchi S."/>
            <person name="Poulain J."/>
            <person name="Riccioni C."/>
            <person name="Rubini A."/>
            <person name="Sitrit Y."/>
            <person name="Splivallo R."/>
            <person name="Traeger S."/>
            <person name="Wang M."/>
            <person name="Zifcakova L."/>
            <person name="Wipf D."/>
            <person name="Zambonelli A."/>
            <person name="Paolocci F."/>
            <person name="Nowrousian M."/>
            <person name="Ottonello S."/>
            <person name="Baldrian P."/>
            <person name="Spatafora J.W."/>
            <person name="Henrissat B."/>
            <person name="Nagy L.G."/>
            <person name="Aury J.M."/>
            <person name="Wincker P."/>
            <person name="Grigoriev I.V."/>
            <person name="Bonfante P."/>
            <person name="Martin F.M."/>
        </authorList>
    </citation>
    <scope>NUCLEOTIDE SEQUENCE [LARGE SCALE GENOMIC DNA]</scope>
    <source>
        <strain evidence="2 3">RN42</strain>
    </source>
</reference>
<dbReference type="Proteomes" id="UP000275078">
    <property type="component" value="Unassembled WGS sequence"/>
</dbReference>
<accession>A0A3N4HYQ7</accession>
<evidence type="ECO:0000313" key="3">
    <source>
        <dbReference type="Proteomes" id="UP000275078"/>
    </source>
</evidence>
<evidence type="ECO:0000256" key="1">
    <source>
        <dbReference type="SAM" id="Phobius"/>
    </source>
</evidence>
<protein>
    <submittedName>
        <fullName evidence="2">Uncharacterized protein</fullName>
    </submittedName>
</protein>
<keyword evidence="3" id="KW-1185">Reference proteome</keyword>
<organism evidence="2 3">
    <name type="scientific">Ascobolus immersus RN42</name>
    <dbReference type="NCBI Taxonomy" id="1160509"/>
    <lineage>
        <taxon>Eukaryota</taxon>
        <taxon>Fungi</taxon>
        <taxon>Dikarya</taxon>
        <taxon>Ascomycota</taxon>
        <taxon>Pezizomycotina</taxon>
        <taxon>Pezizomycetes</taxon>
        <taxon>Pezizales</taxon>
        <taxon>Ascobolaceae</taxon>
        <taxon>Ascobolus</taxon>
    </lineage>
</organism>
<evidence type="ECO:0000313" key="2">
    <source>
        <dbReference type="EMBL" id="RPA78993.1"/>
    </source>
</evidence>
<proteinExistence type="predicted"/>
<keyword evidence="1" id="KW-1133">Transmembrane helix</keyword>